<keyword evidence="2" id="KW-1185">Reference proteome</keyword>
<dbReference type="Proteomes" id="UP000736583">
    <property type="component" value="Unassembled WGS sequence"/>
</dbReference>
<reference evidence="1 2" key="1">
    <citation type="submission" date="2021-06" db="EMBL/GenBank/DDBJ databases">
        <authorList>
            <person name="Sun Q."/>
            <person name="Li D."/>
        </authorList>
    </citation>
    <scope>NUCLEOTIDE SEQUENCE [LARGE SCALE GENOMIC DNA]</scope>
    <source>
        <strain evidence="1 2">MSJ-4</strain>
    </source>
</reference>
<dbReference type="Pfam" id="PF00480">
    <property type="entry name" value="ROK"/>
    <property type="match status" value="1"/>
</dbReference>
<dbReference type="CDD" id="cd24068">
    <property type="entry name" value="ASKHA_NBD_ROK_FnNanK-like"/>
    <property type="match status" value="1"/>
</dbReference>
<organism evidence="1 2">
    <name type="scientific">Clostridium simiarum</name>
    <dbReference type="NCBI Taxonomy" id="2841506"/>
    <lineage>
        <taxon>Bacteria</taxon>
        <taxon>Bacillati</taxon>
        <taxon>Bacillota</taxon>
        <taxon>Clostridia</taxon>
        <taxon>Eubacteriales</taxon>
        <taxon>Clostridiaceae</taxon>
        <taxon>Clostridium</taxon>
    </lineage>
</organism>
<sequence>MKNIACFDVGGTFIKYALINSEGNIILKDKFPSPKENCRENIPMEMVNKIKEFQKQYNVDKVGISTAGQVDSKKGEIVFASANLPEYTGAKLAEYIKRELNIEAFIENDVNAAALGEKWKGAGKHREDFVCVTLGTGIGGAIIINGKLYKGVSGSAGEIGHTIINEGGEKCNCGCNGCYERYASTSAFVRQYIEKAKTCGIEVIEHIDGEKIMDLVHNGDKIAQEVYDEFLNHVANGLVNVTHILDPGVIVVGGGISAQGEEFFEALKKKFKERAMDSYAEHTSIIPAQLANDAGIYGACYIALEELR</sequence>
<name>A0ABS6EX04_9CLOT</name>
<dbReference type="RefSeq" id="WP_216455497.1">
    <property type="nucleotide sequence ID" value="NZ_JAHLQL010000001.1"/>
</dbReference>
<gene>
    <name evidence="1" type="ORF">KQI89_00595</name>
</gene>
<dbReference type="EMBL" id="JAHLQL010000001">
    <property type="protein sequence ID" value="MBU5590255.1"/>
    <property type="molecule type" value="Genomic_DNA"/>
</dbReference>
<dbReference type="PROSITE" id="PS01125">
    <property type="entry name" value="ROK"/>
    <property type="match status" value="1"/>
</dbReference>
<protein>
    <submittedName>
        <fullName evidence="1">ROK family protein</fullName>
    </submittedName>
</protein>
<dbReference type="PANTHER" id="PTHR18964">
    <property type="entry name" value="ROK (REPRESSOR, ORF, KINASE) FAMILY"/>
    <property type="match status" value="1"/>
</dbReference>
<evidence type="ECO:0000313" key="2">
    <source>
        <dbReference type="Proteomes" id="UP000736583"/>
    </source>
</evidence>
<comment type="caution">
    <text evidence="1">The sequence shown here is derived from an EMBL/GenBank/DDBJ whole genome shotgun (WGS) entry which is preliminary data.</text>
</comment>
<accession>A0ABS6EX04</accession>
<evidence type="ECO:0000313" key="1">
    <source>
        <dbReference type="EMBL" id="MBU5590255.1"/>
    </source>
</evidence>
<dbReference type="PANTHER" id="PTHR18964:SF165">
    <property type="entry name" value="BETA-GLUCOSIDE KINASE"/>
    <property type="match status" value="1"/>
</dbReference>
<dbReference type="InterPro" id="IPR049874">
    <property type="entry name" value="ROK_cs"/>
</dbReference>
<proteinExistence type="predicted"/>
<dbReference type="InterPro" id="IPR000600">
    <property type="entry name" value="ROK"/>
</dbReference>